<comment type="caution">
    <text evidence="1">The sequence shown here is derived from an EMBL/GenBank/DDBJ whole genome shotgun (WGS) entry which is preliminary data.</text>
</comment>
<evidence type="ECO:0000313" key="1">
    <source>
        <dbReference type="EMBL" id="CAG8459636.1"/>
    </source>
</evidence>
<dbReference type="OrthoDB" id="6247875at2759"/>
<proteinExistence type="predicted"/>
<protein>
    <submittedName>
        <fullName evidence="1">3618_t:CDS:1</fullName>
    </submittedName>
</protein>
<reference evidence="1" key="1">
    <citation type="submission" date="2021-06" db="EMBL/GenBank/DDBJ databases">
        <authorList>
            <person name="Kallberg Y."/>
            <person name="Tangrot J."/>
            <person name="Rosling A."/>
        </authorList>
    </citation>
    <scope>NUCLEOTIDE SEQUENCE</scope>
    <source>
        <strain evidence="1">MT106</strain>
    </source>
</reference>
<accession>A0A9N8VT34</accession>
<evidence type="ECO:0000313" key="2">
    <source>
        <dbReference type="Proteomes" id="UP000789831"/>
    </source>
</evidence>
<dbReference type="Proteomes" id="UP000789831">
    <property type="component" value="Unassembled WGS sequence"/>
</dbReference>
<name>A0A9N8VT34_9GLOM</name>
<dbReference type="EMBL" id="CAJVPL010000173">
    <property type="protein sequence ID" value="CAG8459636.1"/>
    <property type="molecule type" value="Genomic_DNA"/>
</dbReference>
<sequence>MNNNEYLTETERQLLNEPPYDLTLEIEELTKPSKKNRNNSDKLPRPQNSWIIFRRDYQASLRCRSPNVRQEVKLSLLNDTLSTIEYNHTIITASTIIDDIHPSTINTNNDAGNSANNAYNEITSLDQFLLSGNIDINVNNADSAAIGHKHLSTINASNDIGNSFNNAFNEIIPLELFPFLSGSFDINVNNHEDSTAFDYIHPSINNDTNNDVRNSINDMFNEITIISLEQFPFLSGNVDI</sequence>
<keyword evidence="2" id="KW-1185">Reference proteome</keyword>
<dbReference type="AlphaFoldDB" id="A0A9N8VT34"/>
<organism evidence="1 2">
    <name type="scientific">Ambispora gerdemannii</name>
    <dbReference type="NCBI Taxonomy" id="144530"/>
    <lineage>
        <taxon>Eukaryota</taxon>
        <taxon>Fungi</taxon>
        <taxon>Fungi incertae sedis</taxon>
        <taxon>Mucoromycota</taxon>
        <taxon>Glomeromycotina</taxon>
        <taxon>Glomeromycetes</taxon>
        <taxon>Archaeosporales</taxon>
        <taxon>Ambisporaceae</taxon>
        <taxon>Ambispora</taxon>
    </lineage>
</organism>
<gene>
    <name evidence="1" type="ORF">AGERDE_LOCUS2183</name>
</gene>